<feature type="signal peptide" evidence="5">
    <location>
        <begin position="1"/>
        <end position="22"/>
    </location>
</feature>
<dbReference type="EMBL" id="AB062420">
    <property type="protein sequence ID" value="BAB72258.1"/>
    <property type="molecule type" value="mRNA"/>
</dbReference>
<dbReference type="AlphaFoldDB" id="Q8VX17"/>
<evidence type="ECO:0000256" key="3">
    <source>
        <dbReference type="ARBA" id="ARBA00022734"/>
    </source>
</evidence>
<evidence type="ECO:0000256" key="5">
    <source>
        <dbReference type="SAM" id="SignalP"/>
    </source>
</evidence>
<dbReference type="GO" id="GO:0015066">
    <property type="term" value="F:alpha-amylase inhibitor activity"/>
    <property type="evidence" value="ECO:0007669"/>
    <property type="project" value="UniProtKB-KW"/>
</dbReference>
<evidence type="ECO:0000313" key="8">
    <source>
        <dbReference type="EMBL" id="BAE16274.1"/>
    </source>
</evidence>
<evidence type="ECO:0000313" key="7">
    <source>
        <dbReference type="EMBL" id="BAB72258.1"/>
    </source>
</evidence>
<dbReference type="Gene3D" id="2.60.120.200">
    <property type="match status" value="1"/>
</dbReference>
<feature type="chain" id="PRO_5007714708" evidence="5">
    <location>
        <begin position="23"/>
        <end position="281"/>
    </location>
</feature>
<accession>Q8VX17</accession>
<dbReference type="InterPro" id="IPR016363">
    <property type="entry name" value="L-lectin"/>
</dbReference>
<dbReference type="CDD" id="cd06899">
    <property type="entry name" value="lectin_legume_LecRK_Arcelin_ConA"/>
    <property type="match status" value="1"/>
</dbReference>
<dbReference type="GO" id="GO:0030246">
    <property type="term" value="F:carbohydrate binding"/>
    <property type="evidence" value="ECO:0007669"/>
    <property type="project" value="UniProtKB-KW"/>
</dbReference>
<evidence type="ECO:0000256" key="2">
    <source>
        <dbReference type="ARBA" id="ARBA00022729"/>
    </source>
</evidence>
<reference evidence="8" key="2">
    <citation type="journal article" date="2005" name="Plant Sci.">
        <title>Isolation of two ?-amylase inhibitor genes of tepary bean (Phaseolus acutifolius A. Gray) and their functional characterization in genetically engineered azuki bean.</title>
        <authorList>
            <person name="Yamada T."/>
            <person name="Moriyama R."/>
            <person name="Hattori K."/>
            <person name="Ishimoto M."/>
        </authorList>
    </citation>
    <scope>NUCLEOTIDE SEQUENCE</scope>
</reference>
<dbReference type="InterPro" id="IPR013320">
    <property type="entry name" value="ConA-like_dom_sf"/>
</dbReference>
<keyword evidence="3" id="KW-0430">Lectin</keyword>
<dbReference type="PIRSF" id="PIRSF002690">
    <property type="entry name" value="L-type_lectin_plant"/>
    <property type="match status" value="1"/>
</dbReference>
<feature type="domain" description="Legume lectin" evidence="6">
    <location>
        <begin position="28"/>
        <end position="268"/>
    </location>
</feature>
<reference evidence="7" key="1">
    <citation type="submission" date="2001-05" db="EMBL/GenBank/DDBJ databases">
        <title>Molecular Characterization of Two alpha-Amylase Inhibitors in Tepary Bean (Phaseolus acutifolius A. Gray) and Insect Resistance of Transgenic Azuki Bean with These Inhibitors.</title>
        <authorList>
            <person name="Yamada T."/>
            <person name="Hattori K."/>
            <person name="Ishimoto M."/>
        </authorList>
    </citation>
    <scope>NUCLEOTIDE SEQUENCE</scope>
</reference>
<evidence type="ECO:0000256" key="1">
    <source>
        <dbReference type="ARBA" id="ARBA00007606"/>
    </source>
</evidence>
<comment type="similarity">
    <text evidence="1">Belongs to the leguminous lectin family.</text>
</comment>
<keyword evidence="8" id="KW-0022">Alpha-amylase inhibitor</keyword>
<dbReference type="PANTHER" id="PTHR32401">
    <property type="entry name" value="CONCANAVALIN A-LIKE LECTIN FAMILY PROTEIN"/>
    <property type="match status" value="1"/>
</dbReference>
<gene>
    <name evidence="7" type="primary">ai-pa1l</name>
    <name evidence="8" type="synonym">AI-Pa1</name>
</gene>
<evidence type="ECO:0000259" key="6">
    <source>
        <dbReference type="Pfam" id="PF00139"/>
    </source>
</evidence>
<protein>
    <submittedName>
        <fullName evidence="7">Alpha-amylase inhibiotr AI-Pa1L</fullName>
    </submittedName>
    <submittedName>
        <fullName evidence="8">Alpha-amylase inhibitor</fullName>
    </submittedName>
</protein>
<dbReference type="Pfam" id="PF00139">
    <property type="entry name" value="Lectin_legB"/>
    <property type="match status" value="1"/>
</dbReference>
<keyword evidence="4" id="KW-0325">Glycoprotein</keyword>
<dbReference type="InterPro" id="IPR000985">
    <property type="entry name" value="Lectin_LegA_CS"/>
</dbReference>
<proteinExistence type="evidence at transcript level"/>
<organism evidence="7">
    <name type="scientific">Phaseolus acutifolius</name>
    <name type="common">Tepary bean</name>
    <dbReference type="NCBI Taxonomy" id="33129"/>
    <lineage>
        <taxon>Eukaryota</taxon>
        <taxon>Viridiplantae</taxon>
        <taxon>Streptophyta</taxon>
        <taxon>Embryophyta</taxon>
        <taxon>Tracheophyta</taxon>
        <taxon>Spermatophyta</taxon>
        <taxon>Magnoliopsida</taxon>
        <taxon>eudicotyledons</taxon>
        <taxon>Gunneridae</taxon>
        <taxon>Pentapetalae</taxon>
        <taxon>rosids</taxon>
        <taxon>fabids</taxon>
        <taxon>Fabales</taxon>
        <taxon>Fabaceae</taxon>
        <taxon>Papilionoideae</taxon>
        <taxon>50 kb inversion clade</taxon>
        <taxon>NPAAA clade</taxon>
        <taxon>indigoferoid/millettioid clade</taxon>
        <taxon>Phaseoleae</taxon>
        <taxon>Phaseolus</taxon>
    </lineage>
</organism>
<dbReference type="PROSITE" id="PS00308">
    <property type="entry name" value="LECTIN_LEGUME_ALPHA"/>
    <property type="match status" value="1"/>
</dbReference>
<sequence>MASSRFCSVLSLALFLLLLSHANSSNDISFNFDRFNETNLILQGNATVSSSGPLLLTNVKSNGEPTEDSMGRAFFSAPIKIWDSRTGKVANFSTHFTFRIRANNEPNSAYGLAFALVPVGSEPKSKGRYLGLFEKPYVDPEAQTVAVVLGTLVSNTYPKDRHIGIHVNSIDSINTTRWDFFSETDAEVHISYDSSTKLLAVSLYYPSRASRLTYIVSARVELEKVLPEWVSVGFSATSGSSEESSETHDVLYWSFSSHLPSEWEKQPEDSNLANIVLNKIL</sequence>
<dbReference type="PANTHER" id="PTHR32401:SF45">
    <property type="entry name" value="LECTIN"/>
    <property type="match status" value="1"/>
</dbReference>
<dbReference type="EMBL" id="AB178041">
    <property type="protein sequence ID" value="BAE16274.1"/>
    <property type="molecule type" value="mRNA"/>
</dbReference>
<keyword evidence="2 5" id="KW-0732">Signal</keyword>
<dbReference type="InterPro" id="IPR050258">
    <property type="entry name" value="Leguminous_Lectin"/>
</dbReference>
<name>Q8VX17_PHAAT</name>
<evidence type="ECO:0000256" key="4">
    <source>
        <dbReference type="ARBA" id="ARBA00023180"/>
    </source>
</evidence>
<dbReference type="InterPro" id="IPR001220">
    <property type="entry name" value="Legume_lectin_dom"/>
</dbReference>
<dbReference type="SUPFAM" id="SSF49899">
    <property type="entry name" value="Concanavalin A-like lectins/glucanases"/>
    <property type="match status" value="1"/>
</dbReference>